<dbReference type="InterPro" id="IPR009057">
    <property type="entry name" value="Homeodomain-like_sf"/>
</dbReference>
<dbReference type="Gene3D" id="1.10.357.10">
    <property type="entry name" value="Tetracycline Repressor, domain 2"/>
    <property type="match status" value="1"/>
</dbReference>
<dbReference type="InterPro" id="IPR001647">
    <property type="entry name" value="HTH_TetR"/>
</dbReference>
<proteinExistence type="predicted"/>
<accession>A0A1S1QX24</accession>
<dbReference type="AlphaFoldDB" id="A0A1S1QX24"/>
<dbReference type="InterPro" id="IPR050109">
    <property type="entry name" value="HTH-type_TetR-like_transc_reg"/>
</dbReference>
<keyword evidence="1 2" id="KW-0238">DNA-binding</keyword>
<dbReference type="Proteomes" id="UP000179627">
    <property type="component" value="Unassembled WGS sequence"/>
</dbReference>
<evidence type="ECO:0000313" key="5">
    <source>
        <dbReference type="Proteomes" id="UP000179627"/>
    </source>
</evidence>
<dbReference type="GO" id="GO:0000976">
    <property type="term" value="F:transcription cis-regulatory region binding"/>
    <property type="evidence" value="ECO:0007669"/>
    <property type="project" value="TreeGrafter"/>
</dbReference>
<dbReference type="RefSeq" id="WP_071084322.1">
    <property type="nucleotide sequence ID" value="NZ_MBLM01000110.1"/>
</dbReference>
<dbReference type="Pfam" id="PF00440">
    <property type="entry name" value="TetR_N"/>
    <property type="match status" value="1"/>
</dbReference>
<dbReference type="PANTHER" id="PTHR30055">
    <property type="entry name" value="HTH-TYPE TRANSCRIPTIONAL REGULATOR RUTR"/>
    <property type="match status" value="1"/>
</dbReference>
<dbReference type="EMBL" id="MBLM01000110">
    <property type="protein sequence ID" value="OHV38031.1"/>
    <property type="molecule type" value="Genomic_DNA"/>
</dbReference>
<dbReference type="OrthoDB" id="3687980at2"/>
<feature type="domain" description="HTH tetR-type" evidence="3">
    <location>
        <begin position="9"/>
        <end position="69"/>
    </location>
</feature>
<evidence type="ECO:0000256" key="2">
    <source>
        <dbReference type="PROSITE-ProRule" id="PRU00335"/>
    </source>
</evidence>
<evidence type="ECO:0000313" key="4">
    <source>
        <dbReference type="EMBL" id="OHV38031.1"/>
    </source>
</evidence>
<dbReference type="GO" id="GO:0003700">
    <property type="term" value="F:DNA-binding transcription factor activity"/>
    <property type="evidence" value="ECO:0007669"/>
    <property type="project" value="TreeGrafter"/>
</dbReference>
<organism evidence="4 5">
    <name type="scientific">Parafrankia colletiae</name>
    <dbReference type="NCBI Taxonomy" id="573497"/>
    <lineage>
        <taxon>Bacteria</taxon>
        <taxon>Bacillati</taxon>
        <taxon>Actinomycetota</taxon>
        <taxon>Actinomycetes</taxon>
        <taxon>Frankiales</taxon>
        <taxon>Frankiaceae</taxon>
        <taxon>Parafrankia</taxon>
    </lineage>
</organism>
<dbReference type="PROSITE" id="PS50977">
    <property type="entry name" value="HTH_TETR_2"/>
    <property type="match status" value="1"/>
</dbReference>
<comment type="caution">
    <text evidence="4">The sequence shown here is derived from an EMBL/GenBank/DDBJ whole genome shotgun (WGS) entry which is preliminary data.</text>
</comment>
<dbReference type="PRINTS" id="PR00455">
    <property type="entry name" value="HTHTETR"/>
</dbReference>
<feature type="DNA-binding region" description="H-T-H motif" evidence="2">
    <location>
        <begin position="32"/>
        <end position="51"/>
    </location>
</feature>
<dbReference type="SUPFAM" id="SSF46689">
    <property type="entry name" value="Homeodomain-like"/>
    <property type="match status" value="1"/>
</dbReference>
<evidence type="ECO:0000256" key="1">
    <source>
        <dbReference type="ARBA" id="ARBA00023125"/>
    </source>
</evidence>
<dbReference type="SUPFAM" id="SSF48498">
    <property type="entry name" value="Tetracyclin repressor-like, C-terminal domain"/>
    <property type="match status" value="1"/>
</dbReference>
<gene>
    <name evidence="4" type="ORF">CC117_16395</name>
</gene>
<dbReference type="PANTHER" id="PTHR30055:SF187">
    <property type="entry name" value="TRANSCRIPTIONAL REGULATORY PROTEIN"/>
    <property type="match status" value="1"/>
</dbReference>
<sequence>MTPRQQRGADTVERLLTAALDVYADRGPDGFTVTAVTAASGTSLGSLYHHFGTFDGLAAALYGRCMDRLLDRLVHAVEQTDGAAAGIRAAVTAYLQFVGEEPAAARVIHLSGFAPRTPEQAERFAGGKAPRISRLLAWLRPHTRSGQIVDVPDLLIEMLLIGPPAELARRWLAGAADIDLVAAADILPERVWQSLRGTDR</sequence>
<dbReference type="InterPro" id="IPR036271">
    <property type="entry name" value="Tet_transcr_reg_TetR-rel_C_sf"/>
</dbReference>
<evidence type="ECO:0000259" key="3">
    <source>
        <dbReference type="PROSITE" id="PS50977"/>
    </source>
</evidence>
<protein>
    <submittedName>
        <fullName evidence="4">TetR family transcriptional regulator</fullName>
    </submittedName>
</protein>
<name>A0A1S1QX24_9ACTN</name>
<reference evidence="5" key="1">
    <citation type="submission" date="2016-07" db="EMBL/GenBank/DDBJ databases">
        <title>Sequence Frankia sp. strain CcI1.17.</title>
        <authorList>
            <person name="Ghodhbane-Gtari F."/>
            <person name="Swanson E."/>
            <person name="Gueddou A."/>
            <person name="Morris K."/>
            <person name="Hezbri K."/>
            <person name="Ktari A."/>
            <person name="Nouioui I."/>
            <person name="Abebe-Akele F."/>
            <person name="Simpson S."/>
            <person name="Thomas K."/>
            <person name="Gtari M."/>
            <person name="Tisa L.S."/>
            <person name="Hurst S."/>
        </authorList>
    </citation>
    <scope>NUCLEOTIDE SEQUENCE [LARGE SCALE GENOMIC DNA]</scope>
    <source>
        <strain evidence="5">Cc1.17</strain>
    </source>
</reference>
<keyword evidence="5" id="KW-1185">Reference proteome</keyword>